<reference evidence="1" key="1">
    <citation type="submission" date="2021-01" db="EMBL/GenBank/DDBJ databases">
        <title>Phytophthora aleatoria, a newly-described species from Pinus radiata is distinct from Phytophthora cactorum isolates based on comparative genomics.</title>
        <authorList>
            <person name="Mcdougal R."/>
            <person name="Panda P."/>
            <person name="Williams N."/>
            <person name="Studholme D.J."/>
        </authorList>
    </citation>
    <scope>NUCLEOTIDE SEQUENCE</scope>
    <source>
        <strain evidence="1">NZFS 4037</strain>
    </source>
</reference>
<sequence>KAGLPKSYLVHASRPARKRPAKLSSSLLRTPLWRKRRRFSLLCSRRHRSRVLPIFHWHGFIQPQMNAIASFR</sequence>
<feature type="non-terminal residue" evidence="1">
    <location>
        <position position="1"/>
    </location>
</feature>
<evidence type="ECO:0000313" key="2">
    <source>
        <dbReference type="Proteomes" id="UP000709295"/>
    </source>
</evidence>
<dbReference type="Proteomes" id="UP000709295">
    <property type="component" value="Unassembled WGS sequence"/>
</dbReference>
<feature type="non-terminal residue" evidence="1">
    <location>
        <position position="72"/>
    </location>
</feature>
<evidence type="ECO:0000313" key="1">
    <source>
        <dbReference type="EMBL" id="KAG6947628.1"/>
    </source>
</evidence>
<proteinExistence type="predicted"/>
<accession>A0A8J5IHT2</accession>
<keyword evidence="2" id="KW-1185">Reference proteome</keyword>
<protein>
    <submittedName>
        <fullName evidence="1">Uncharacterized protein</fullName>
    </submittedName>
</protein>
<dbReference type="AlphaFoldDB" id="A0A8J5IHT2"/>
<name>A0A8J5IHT2_9STRA</name>
<comment type="caution">
    <text evidence="1">The sequence shown here is derived from an EMBL/GenBank/DDBJ whole genome shotgun (WGS) entry which is preliminary data.</text>
</comment>
<gene>
    <name evidence="1" type="ORF">JG688_00015457</name>
</gene>
<dbReference type="EMBL" id="JAENGY010001680">
    <property type="protein sequence ID" value="KAG6947628.1"/>
    <property type="molecule type" value="Genomic_DNA"/>
</dbReference>
<organism evidence="1 2">
    <name type="scientific">Phytophthora aleatoria</name>
    <dbReference type="NCBI Taxonomy" id="2496075"/>
    <lineage>
        <taxon>Eukaryota</taxon>
        <taxon>Sar</taxon>
        <taxon>Stramenopiles</taxon>
        <taxon>Oomycota</taxon>
        <taxon>Peronosporomycetes</taxon>
        <taxon>Peronosporales</taxon>
        <taxon>Peronosporaceae</taxon>
        <taxon>Phytophthora</taxon>
    </lineage>
</organism>